<feature type="domain" description="Recombinase" evidence="2">
    <location>
        <begin position="173"/>
        <end position="317"/>
    </location>
</feature>
<dbReference type="GO" id="GO:0003677">
    <property type="term" value="F:DNA binding"/>
    <property type="evidence" value="ECO:0007669"/>
    <property type="project" value="InterPro"/>
</dbReference>
<dbReference type="Proteomes" id="UP000199182">
    <property type="component" value="Unassembled WGS sequence"/>
</dbReference>
<sequence>MARKSRYEKAKDAQWNTAFYIRLSREEPGKEESDSVVTQKQIMFDYIAGKPEFKFYDMYIDDGRTGTDFDRSGFIRMEEDIRQGYVNCVIVKDLSRMGRNYVYTGLYQDQYYRKDIRLISILDNFDSLYNNDDLMVPIKNIFNEQYAHDISLKVRSALDVKRKNGEFIGSQACYGYMKDPKDKHHLIIDEMVAPNVQLIYKLFISGMAKGSIAKELNRQGIICPSEYKKSKGERYSQSEHYAKQMYWNDTSVRLILTNQIYTGDMVQHKQTVKSFKIHQNILLDKSQWLIVPNTHEAIIDKGTWELAQKILNTDTRKNLQTGNVYLFAGLIYCGDCRRAMSVRKNSASSKTSYTYYICGTYRTYGKDKCSSHAIRYDILIDVVLNGIREQIEKYSDLEILYENVDIQRKISSKIKSNVKKINELKDKIYKAETLKQGLYEDFKAEIISIDEYFDYRNKYIEDIEVMTNELAGLEKQNRQIDSCDELAEAKKKLLRYRNVENLSRKAVLELVDSIYVFADKNITINYTFKAL</sequence>
<accession>A0A1H0C0E1</accession>
<name>A0A1H0C0E1_9FIRM</name>
<dbReference type="PROSITE" id="PS51737">
    <property type="entry name" value="RECOMBINASE_DNA_BIND"/>
    <property type="match status" value="1"/>
</dbReference>
<dbReference type="RefSeq" id="WP_092640872.1">
    <property type="nucleotide sequence ID" value="NZ_FNID01000021.1"/>
</dbReference>
<dbReference type="GO" id="GO:0000150">
    <property type="term" value="F:DNA strand exchange activity"/>
    <property type="evidence" value="ECO:0007669"/>
    <property type="project" value="InterPro"/>
</dbReference>
<dbReference type="AlphaFoldDB" id="A0A1H0C0E1"/>
<evidence type="ECO:0000313" key="4">
    <source>
        <dbReference type="Proteomes" id="UP000199182"/>
    </source>
</evidence>
<dbReference type="SUPFAM" id="SSF53041">
    <property type="entry name" value="Resolvase-like"/>
    <property type="match status" value="1"/>
</dbReference>
<evidence type="ECO:0000259" key="2">
    <source>
        <dbReference type="PROSITE" id="PS51737"/>
    </source>
</evidence>
<dbReference type="InterPro" id="IPR036162">
    <property type="entry name" value="Resolvase-like_N_sf"/>
</dbReference>
<evidence type="ECO:0000313" key="3">
    <source>
        <dbReference type="EMBL" id="SDN51374.1"/>
    </source>
</evidence>
<dbReference type="InterPro" id="IPR011109">
    <property type="entry name" value="DNA_bind_recombinase_dom"/>
</dbReference>
<dbReference type="Gene3D" id="3.90.1750.20">
    <property type="entry name" value="Putative Large Serine Recombinase, Chain B, Domain 2"/>
    <property type="match status" value="1"/>
</dbReference>
<dbReference type="OrthoDB" id="9784557at2"/>
<dbReference type="STRING" id="258515.SAMN05192585_12130"/>
<dbReference type="InterPro" id="IPR050639">
    <property type="entry name" value="SSR_resolvase"/>
</dbReference>
<evidence type="ECO:0000259" key="1">
    <source>
        <dbReference type="PROSITE" id="PS51736"/>
    </source>
</evidence>
<keyword evidence="4" id="KW-1185">Reference proteome</keyword>
<dbReference type="PANTHER" id="PTHR30461:SF23">
    <property type="entry name" value="DNA RECOMBINASE-RELATED"/>
    <property type="match status" value="1"/>
</dbReference>
<dbReference type="Pfam" id="PF07508">
    <property type="entry name" value="Recombinase"/>
    <property type="match status" value="1"/>
</dbReference>
<dbReference type="EMBL" id="FNID01000021">
    <property type="protein sequence ID" value="SDN51374.1"/>
    <property type="molecule type" value="Genomic_DNA"/>
</dbReference>
<dbReference type="PROSITE" id="PS51736">
    <property type="entry name" value="RECOMBINASES_3"/>
    <property type="match status" value="1"/>
</dbReference>
<reference evidence="3 4" key="1">
    <citation type="submission" date="2016-10" db="EMBL/GenBank/DDBJ databases">
        <authorList>
            <person name="de Groot N.N."/>
        </authorList>
    </citation>
    <scope>NUCLEOTIDE SEQUENCE [LARGE SCALE GENOMIC DNA]</scope>
    <source>
        <strain evidence="3 4">CGMCC 1.5012</strain>
    </source>
</reference>
<feature type="domain" description="Resolvase/invertase-type recombinase catalytic" evidence="1">
    <location>
        <begin position="16"/>
        <end position="165"/>
    </location>
</feature>
<dbReference type="InterPro" id="IPR038109">
    <property type="entry name" value="DNA_bind_recomb_sf"/>
</dbReference>
<gene>
    <name evidence="3" type="ORF">SAMN05192585_12130</name>
</gene>
<protein>
    <submittedName>
        <fullName evidence="3">Site-specific DNA recombinase</fullName>
    </submittedName>
</protein>
<dbReference type="InterPro" id="IPR025827">
    <property type="entry name" value="Zn_ribbon_recom_dom"/>
</dbReference>
<proteinExistence type="predicted"/>
<dbReference type="Gene3D" id="3.40.50.1390">
    <property type="entry name" value="Resolvase, N-terminal catalytic domain"/>
    <property type="match status" value="1"/>
</dbReference>
<dbReference type="PANTHER" id="PTHR30461">
    <property type="entry name" value="DNA-INVERTASE FROM LAMBDOID PROPHAGE"/>
    <property type="match status" value="1"/>
</dbReference>
<dbReference type="Pfam" id="PF13408">
    <property type="entry name" value="Zn_ribbon_recom"/>
    <property type="match status" value="1"/>
</dbReference>
<dbReference type="InterPro" id="IPR006119">
    <property type="entry name" value="Resolv_N"/>
</dbReference>
<dbReference type="SMART" id="SM00857">
    <property type="entry name" value="Resolvase"/>
    <property type="match status" value="1"/>
</dbReference>
<dbReference type="Pfam" id="PF00239">
    <property type="entry name" value="Resolvase"/>
    <property type="match status" value="1"/>
</dbReference>
<organism evidence="3 4">
    <name type="scientific">Acetanaerobacterium elongatum</name>
    <dbReference type="NCBI Taxonomy" id="258515"/>
    <lineage>
        <taxon>Bacteria</taxon>
        <taxon>Bacillati</taxon>
        <taxon>Bacillota</taxon>
        <taxon>Clostridia</taxon>
        <taxon>Eubacteriales</taxon>
        <taxon>Oscillospiraceae</taxon>
        <taxon>Acetanaerobacterium</taxon>
    </lineage>
</organism>